<evidence type="ECO:0000313" key="2">
    <source>
        <dbReference type="Proteomes" id="UP000790709"/>
    </source>
</evidence>
<dbReference type="EMBL" id="MU266344">
    <property type="protein sequence ID" value="KAH7929187.1"/>
    <property type="molecule type" value="Genomic_DNA"/>
</dbReference>
<proteinExistence type="predicted"/>
<comment type="caution">
    <text evidence="1">The sequence shown here is derived from an EMBL/GenBank/DDBJ whole genome shotgun (WGS) entry which is preliminary data.</text>
</comment>
<dbReference type="Proteomes" id="UP000790709">
    <property type="component" value="Unassembled WGS sequence"/>
</dbReference>
<sequence>MTLPLERGEEESAASFCQAAGITQDCHKFAGVIYRDWGVPGNQARRPTRSSGLGDRPRNINRVVLIDYLLLTGEVAELEGRANGLPEPGEFEPAAFKRSFSHAGQRVDEFTSRHHRKNGPGLFAAAVGCVSHNGECKANNGDKSNALTVPRGRAGDSLRDEFYVKDN</sequence>
<gene>
    <name evidence="1" type="ORF">BV22DRAFT_1044111</name>
</gene>
<evidence type="ECO:0000313" key="1">
    <source>
        <dbReference type="EMBL" id="KAH7929187.1"/>
    </source>
</evidence>
<reference evidence="1" key="1">
    <citation type="journal article" date="2021" name="New Phytol.">
        <title>Evolutionary innovations through gain and loss of genes in the ectomycorrhizal Boletales.</title>
        <authorList>
            <person name="Wu G."/>
            <person name="Miyauchi S."/>
            <person name="Morin E."/>
            <person name="Kuo A."/>
            <person name="Drula E."/>
            <person name="Varga T."/>
            <person name="Kohler A."/>
            <person name="Feng B."/>
            <person name="Cao Y."/>
            <person name="Lipzen A."/>
            <person name="Daum C."/>
            <person name="Hundley H."/>
            <person name="Pangilinan J."/>
            <person name="Johnson J."/>
            <person name="Barry K."/>
            <person name="LaButti K."/>
            <person name="Ng V."/>
            <person name="Ahrendt S."/>
            <person name="Min B."/>
            <person name="Choi I.G."/>
            <person name="Park H."/>
            <person name="Plett J.M."/>
            <person name="Magnuson J."/>
            <person name="Spatafora J.W."/>
            <person name="Nagy L.G."/>
            <person name="Henrissat B."/>
            <person name="Grigoriev I.V."/>
            <person name="Yang Z.L."/>
            <person name="Xu J."/>
            <person name="Martin F.M."/>
        </authorList>
    </citation>
    <scope>NUCLEOTIDE SEQUENCE</scope>
    <source>
        <strain evidence="1">KUC20120723A-06</strain>
    </source>
</reference>
<accession>A0ACB8BUR5</accession>
<name>A0ACB8BUR5_9AGAM</name>
<organism evidence="1 2">
    <name type="scientific">Leucogyrophana mollusca</name>
    <dbReference type="NCBI Taxonomy" id="85980"/>
    <lineage>
        <taxon>Eukaryota</taxon>
        <taxon>Fungi</taxon>
        <taxon>Dikarya</taxon>
        <taxon>Basidiomycota</taxon>
        <taxon>Agaricomycotina</taxon>
        <taxon>Agaricomycetes</taxon>
        <taxon>Agaricomycetidae</taxon>
        <taxon>Boletales</taxon>
        <taxon>Boletales incertae sedis</taxon>
        <taxon>Leucogyrophana</taxon>
    </lineage>
</organism>
<protein>
    <submittedName>
        <fullName evidence="1">Uncharacterized protein</fullName>
    </submittedName>
</protein>
<keyword evidence="2" id="KW-1185">Reference proteome</keyword>